<dbReference type="SUPFAM" id="SSF52047">
    <property type="entry name" value="RNI-like"/>
    <property type="match status" value="1"/>
</dbReference>
<comment type="caution">
    <text evidence="1">The sequence shown here is derived from an EMBL/GenBank/DDBJ whole genome shotgun (WGS) entry which is preliminary data.</text>
</comment>
<dbReference type="Proteomes" id="UP000001861">
    <property type="component" value="Unassembled WGS sequence"/>
</dbReference>
<protein>
    <submittedName>
        <fullName evidence="1">Uncharacterized protein</fullName>
    </submittedName>
</protein>
<dbReference type="KEGG" id="cci:CC1G_00584"/>
<dbReference type="InterPro" id="IPR032675">
    <property type="entry name" value="LRR_dom_sf"/>
</dbReference>
<dbReference type="VEuPathDB" id="FungiDB:CC1G_00584"/>
<gene>
    <name evidence="1" type="ORF">CC1G_00584</name>
</gene>
<evidence type="ECO:0000313" key="1">
    <source>
        <dbReference type="EMBL" id="EAU92365.1"/>
    </source>
</evidence>
<dbReference type="Gene3D" id="3.80.10.10">
    <property type="entry name" value="Ribonuclease Inhibitor"/>
    <property type="match status" value="1"/>
</dbReference>
<keyword evidence="2" id="KW-1185">Reference proteome</keyword>
<dbReference type="GeneID" id="6005834"/>
<dbReference type="OMA" id="LCPNLYE"/>
<name>A8N3R3_COPC7</name>
<dbReference type="EMBL" id="AACS02000001">
    <property type="protein sequence ID" value="EAU92365.1"/>
    <property type="molecule type" value="Genomic_DNA"/>
</dbReference>
<dbReference type="RefSeq" id="XP_001829405.1">
    <property type="nucleotide sequence ID" value="XM_001829353.2"/>
</dbReference>
<dbReference type="InParanoid" id="A8N3R3"/>
<reference evidence="1 2" key="1">
    <citation type="journal article" date="2010" name="Proc. Natl. Acad. Sci. U.S.A.">
        <title>Insights into evolution of multicellular fungi from the assembled chromosomes of the mushroom Coprinopsis cinerea (Coprinus cinereus).</title>
        <authorList>
            <person name="Stajich J.E."/>
            <person name="Wilke S.K."/>
            <person name="Ahren D."/>
            <person name="Au C.H."/>
            <person name="Birren B.W."/>
            <person name="Borodovsky M."/>
            <person name="Burns C."/>
            <person name="Canback B."/>
            <person name="Casselton L.A."/>
            <person name="Cheng C.K."/>
            <person name="Deng J."/>
            <person name="Dietrich F.S."/>
            <person name="Fargo D.C."/>
            <person name="Farman M.L."/>
            <person name="Gathman A.C."/>
            <person name="Goldberg J."/>
            <person name="Guigo R."/>
            <person name="Hoegger P.J."/>
            <person name="Hooker J.B."/>
            <person name="Huggins A."/>
            <person name="James T.Y."/>
            <person name="Kamada T."/>
            <person name="Kilaru S."/>
            <person name="Kodira C."/>
            <person name="Kues U."/>
            <person name="Kupfer D."/>
            <person name="Kwan H.S."/>
            <person name="Lomsadze A."/>
            <person name="Li W."/>
            <person name="Lilly W.W."/>
            <person name="Ma L.J."/>
            <person name="Mackey A.J."/>
            <person name="Manning G."/>
            <person name="Martin F."/>
            <person name="Muraguchi H."/>
            <person name="Natvig D.O."/>
            <person name="Palmerini H."/>
            <person name="Ramesh M.A."/>
            <person name="Rehmeyer C.J."/>
            <person name="Roe B.A."/>
            <person name="Shenoy N."/>
            <person name="Stanke M."/>
            <person name="Ter-Hovhannisyan V."/>
            <person name="Tunlid A."/>
            <person name="Velagapudi R."/>
            <person name="Vision T.J."/>
            <person name="Zeng Q."/>
            <person name="Zolan M.E."/>
            <person name="Pukkila P.J."/>
        </authorList>
    </citation>
    <scope>NUCLEOTIDE SEQUENCE [LARGE SCALE GENOMIC DNA]</scope>
    <source>
        <strain evidence="2">Okayama-7 / 130 / ATCC MYA-4618 / FGSC 9003</strain>
    </source>
</reference>
<evidence type="ECO:0000313" key="2">
    <source>
        <dbReference type="Proteomes" id="UP000001861"/>
    </source>
</evidence>
<dbReference type="STRING" id="240176.A8N3R3"/>
<dbReference type="eggNOG" id="ENOG502SMIR">
    <property type="taxonomic scope" value="Eukaryota"/>
</dbReference>
<accession>A8N3R3</accession>
<organism evidence="1 2">
    <name type="scientific">Coprinopsis cinerea (strain Okayama-7 / 130 / ATCC MYA-4618 / FGSC 9003)</name>
    <name type="common">Inky cap fungus</name>
    <name type="synonym">Hormographiella aspergillata</name>
    <dbReference type="NCBI Taxonomy" id="240176"/>
    <lineage>
        <taxon>Eukaryota</taxon>
        <taxon>Fungi</taxon>
        <taxon>Dikarya</taxon>
        <taxon>Basidiomycota</taxon>
        <taxon>Agaricomycotina</taxon>
        <taxon>Agaricomycetes</taxon>
        <taxon>Agaricomycetidae</taxon>
        <taxon>Agaricales</taxon>
        <taxon>Agaricineae</taxon>
        <taxon>Psathyrellaceae</taxon>
        <taxon>Coprinopsis</taxon>
    </lineage>
</organism>
<dbReference type="OrthoDB" id="2522283at2759"/>
<sequence length="446" mass="50041">MHVFDFFAQLTSTAFRPWLFSPFAAPHNLKHFPVATRPTVHDLSFDLELPCSSPTTPATSPTALVSTTRRSAPVHMPLELILQIIEASYDRGHPDISLLKACSLVCREWSVAVQKLLFRKVVLQTLPAFQSFSRAINPSTERGSILGSAVRELRVVVDYSQPSYLHQHAMARAVTMCPNLQELDLSLYGFAEPSGDQEEGSQNGPRLRRRAPCFDEQTLTLLRSGPQITSLSFSNWSENHECIFQLLDVWPSLQSLSMSGTSPHLPSQSSLSYSGALEQLRMNFQTPPSMEFMNWLLHHSTDSLRGVTLERDPCPDLVDFIMDSFTPSLRSLTIPNCTSSDMARRLEKCDGLRFLRMDQPQVNPLVYKSLPASINHLAFGVDRDTPLQPVIDLVKSRSALELVTIRLWNGGDNHRLLPALKIACAYRGVDLRMTNDTLQYDSMLLC</sequence>
<dbReference type="AlphaFoldDB" id="A8N3R3"/>
<proteinExistence type="predicted"/>